<keyword evidence="1" id="KW-1133">Transmembrane helix</keyword>
<dbReference type="InterPro" id="IPR007813">
    <property type="entry name" value="PilN"/>
</dbReference>
<keyword evidence="3" id="KW-1185">Reference proteome</keyword>
<keyword evidence="1" id="KW-0812">Transmembrane</keyword>
<gene>
    <name evidence="2" type="ORF">E4634_08185</name>
</gene>
<evidence type="ECO:0000313" key="2">
    <source>
        <dbReference type="EMBL" id="TGD74103.1"/>
    </source>
</evidence>
<dbReference type="EMBL" id="SRLE01000006">
    <property type="protein sequence ID" value="TGD74103.1"/>
    <property type="molecule type" value="Genomic_DNA"/>
</dbReference>
<evidence type="ECO:0000256" key="1">
    <source>
        <dbReference type="SAM" id="Phobius"/>
    </source>
</evidence>
<sequence>MVESGHNWELFGYDTRKLGRQFTAAWRDLLWAEESPIRKRLDEAVVLRTPEGEQTWQAGVPSPGVTAKSRAVLLPDDLALTRTLRFPVAVEADLADALALEAAASSPFAADDTATGWLVTHRDEQSLQVQLVIVSKSAAMTYIAREYDSHDAAAQEVWVAAEGGMVVVAGFGESDRHGRYRRRLLRVGAMAGAAALLLLVTVLVGAGFKKWELERLSAVEESTRQEAAQALRLRTTLGGANAVIEAVNAISAEYPNPHSELARLTHLLDDDVYVERLSIEGSAMDVRGRALDAASVMELLAKQPAYAGVTAGSPIRSLPGTRQEQFHLKITRAGDAQ</sequence>
<name>A0A4Z0M338_9GAMM</name>
<organism evidence="2 3">
    <name type="scientific">Mangrovimicrobium sediminis</name>
    <dbReference type="NCBI Taxonomy" id="2562682"/>
    <lineage>
        <taxon>Bacteria</taxon>
        <taxon>Pseudomonadati</taxon>
        <taxon>Pseudomonadota</taxon>
        <taxon>Gammaproteobacteria</taxon>
        <taxon>Cellvibrionales</taxon>
        <taxon>Halieaceae</taxon>
        <taxon>Mangrovimicrobium</taxon>
    </lineage>
</organism>
<dbReference type="Proteomes" id="UP000298050">
    <property type="component" value="Unassembled WGS sequence"/>
</dbReference>
<comment type="caution">
    <text evidence="2">The sequence shown here is derived from an EMBL/GenBank/DDBJ whole genome shotgun (WGS) entry which is preliminary data.</text>
</comment>
<reference evidence="2 3" key="1">
    <citation type="submission" date="2019-04" db="EMBL/GenBank/DDBJ databases">
        <title>Taxonomy of novel Haliea sp. from mangrove soil of West Coast of India.</title>
        <authorList>
            <person name="Verma A."/>
            <person name="Kumar P."/>
            <person name="Krishnamurthi S."/>
        </authorList>
    </citation>
    <scope>NUCLEOTIDE SEQUENCE [LARGE SCALE GENOMIC DNA]</scope>
    <source>
        <strain evidence="2 3">SAOS-164</strain>
    </source>
</reference>
<proteinExistence type="predicted"/>
<dbReference type="OrthoDB" id="6113458at2"/>
<accession>A0A4Z0M338</accession>
<feature type="transmembrane region" description="Helical" evidence="1">
    <location>
        <begin position="184"/>
        <end position="208"/>
    </location>
</feature>
<protein>
    <submittedName>
        <fullName evidence="2">General secretion pathway protein GspL</fullName>
    </submittedName>
</protein>
<evidence type="ECO:0000313" key="3">
    <source>
        <dbReference type="Proteomes" id="UP000298050"/>
    </source>
</evidence>
<keyword evidence="1" id="KW-0472">Membrane</keyword>
<dbReference type="Pfam" id="PF05137">
    <property type="entry name" value="PilN"/>
    <property type="match status" value="1"/>
</dbReference>
<dbReference type="RefSeq" id="WP_135442651.1">
    <property type="nucleotide sequence ID" value="NZ_SRLE01000006.1"/>
</dbReference>
<dbReference type="AlphaFoldDB" id="A0A4Z0M338"/>